<keyword evidence="2" id="KW-0812">Transmembrane</keyword>
<dbReference type="PRINTS" id="PR00385">
    <property type="entry name" value="P450"/>
</dbReference>
<evidence type="ECO:0000313" key="9">
    <source>
        <dbReference type="Proteomes" id="UP000823775"/>
    </source>
</evidence>
<dbReference type="Proteomes" id="UP000823775">
    <property type="component" value="Unassembled WGS sequence"/>
</dbReference>
<dbReference type="InterPro" id="IPR001128">
    <property type="entry name" value="Cyt_P450"/>
</dbReference>
<accession>A0ABS8VFT7</accession>
<dbReference type="Pfam" id="PF00067">
    <property type="entry name" value="p450"/>
    <property type="match status" value="1"/>
</dbReference>
<keyword evidence="6 7" id="KW-0408">Iron</keyword>
<comment type="caution">
    <text evidence="8">The sequence shown here is derived from an EMBL/GenBank/DDBJ whole genome shotgun (WGS) entry which is preliminary data.</text>
</comment>
<evidence type="ECO:0000256" key="2">
    <source>
        <dbReference type="ARBA" id="ARBA00022692"/>
    </source>
</evidence>
<name>A0ABS8VFT7_DATST</name>
<keyword evidence="3 7" id="KW-0479">Metal-binding</keyword>
<reference evidence="8 9" key="1">
    <citation type="journal article" date="2021" name="BMC Genomics">
        <title>Datura genome reveals duplications of psychoactive alkaloid biosynthetic genes and high mutation rate following tissue culture.</title>
        <authorList>
            <person name="Rajewski A."/>
            <person name="Carter-House D."/>
            <person name="Stajich J."/>
            <person name="Litt A."/>
        </authorList>
    </citation>
    <scope>NUCLEOTIDE SEQUENCE [LARGE SCALE GENOMIC DNA]</scope>
    <source>
        <strain evidence="8">AR-01</strain>
    </source>
</reference>
<sequence>MEYDLVFLCTALGVGILALISVLKRANGWFYSFKFSSEKCRLPPGDMGWPIVGNMLFFVKCLSAYDLKSFVSYFVSRFGQGGMYRTFMFGKPSVIVTTPELCRKVLMDDENFDLGFPKYILELLRKEPIGGTSYQEDRLARKLTTPIKSHGLVSFFFDFLSETVKTTFEKWATTGESLQLLFEMKKPTFKVLMQVLIGGDQVADELLDVLFKENNLRFAGLRSLPLDFPGFTYNRAMKGRGAIVKVYERIINERKAIVAKNRAAPKTNILDIMLDSQYDEQGKGLNDENIMKVLLWYTFSGYESVAKVATQTIMLLEKHPECLQKAKEEQEEIVKRRSSPDAGLTFSEIGQMKYAGNVINETLRLGSTETVLFRDARTTVNINGYTIPKGWKVLALLGNLYMDPKTYVNPKEFNPSRWDDFETKPNSFIPFGVGLRLCPGSNLVRLEVSVFLHYFLLNYRLEQLNKDSKPEACIARFKKISV</sequence>
<dbReference type="InterPro" id="IPR002401">
    <property type="entry name" value="Cyt_P450_E_grp-I"/>
</dbReference>
<keyword evidence="7" id="KW-0349">Heme</keyword>
<keyword evidence="7" id="KW-0503">Monooxygenase</keyword>
<dbReference type="Gene3D" id="1.10.630.10">
    <property type="entry name" value="Cytochrome P450"/>
    <property type="match status" value="1"/>
</dbReference>
<protein>
    <recommendedName>
        <fullName evidence="10">Cytochrome P450</fullName>
    </recommendedName>
</protein>
<keyword evidence="4" id="KW-1133">Transmembrane helix</keyword>
<evidence type="ECO:0000256" key="6">
    <source>
        <dbReference type="ARBA" id="ARBA00023004"/>
    </source>
</evidence>
<evidence type="ECO:0000256" key="1">
    <source>
        <dbReference type="ARBA" id="ARBA00004167"/>
    </source>
</evidence>
<dbReference type="PROSITE" id="PS00086">
    <property type="entry name" value="CYTOCHROME_P450"/>
    <property type="match status" value="1"/>
</dbReference>
<keyword evidence="4" id="KW-0472">Membrane</keyword>
<dbReference type="InterPro" id="IPR036396">
    <property type="entry name" value="Cyt_P450_sf"/>
</dbReference>
<keyword evidence="5 7" id="KW-0560">Oxidoreductase</keyword>
<dbReference type="PRINTS" id="PR00463">
    <property type="entry name" value="EP450I"/>
</dbReference>
<keyword evidence="9" id="KW-1185">Reference proteome</keyword>
<gene>
    <name evidence="8" type="ORF">HAX54_034856</name>
</gene>
<evidence type="ECO:0000256" key="5">
    <source>
        <dbReference type="ARBA" id="ARBA00023002"/>
    </source>
</evidence>
<evidence type="ECO:0000256" key="4">
    <source>
        <dbReference type="ARBA" id="ARBA00022989"/>
    </source>
</evidence>
<dbReference type="PANTHER" id="PTHR24286">
    <property type="entry name" value="CYTOCHROME P450 26"/>
    <property type="match status" value="1"/>
</dbReference>
<evidence type="ECO:0000256" key="7">
    <source>
        <dbReference type="RuleBase" id="RU000461"/>
    </source>
</evidence>
<dbReference type="PANTHER" id="PTHR24286:SF350">
    <property type="entry name" value="ENT-KAURENOIC ACID OXIDASE 1-LIKE"/>
    <property type="match status" value="1"/>
</dbReference>
<evidence type="ECO:0000313" key="8">
    <source>
        <dbReference type="EMBL" id="MCD9645719.1"/>
    </source>
</evidence>
<evidence type="ECO:0000256" key="3">
    <source>
        <dbReference type="ARBA" id="ARBA00022723"/>
    </source>
</evidence>
<evidence type="ECO:0008006" key="10">
    <source>
        <dbReference type="Google" id="ProtNLM"/>
    </source>
</evidence>
<comment type="similarity">
    <text evidence="7">Belongs to the cytochrome P450 family.</text>
</comment>
<comment type="subcellular location">
    <subcellularLocation>
        <location evidence="1">Membrane</location>
        <topology evidence="1">Single-pass membrane protein</topology>
    </subcellularLocation>
</comment>
<proteinExistence type="inferred from homology"/>
<dbReference type="EMBL" id="JACEIK010004518">
    <property type="protein sequence ID" value="MCD9645719.1"/>
    <property type="molecule type" value="Genomic_DNA"/>
</dbReference>
<organism evidence="8 9">
    <name type="scientific">Datura stramonium</name>
    <name type="common">Jimsonweed</name>
    <name type="synonym">Common thornapple</name>
    <dbReference type="NCBI Taxonomy" id="4076"/>
    <lineage>
        <taxon>Eukaryota</taxon>
        <taxon>Viridiplantae</taxon>
        <taxon>Streptophyta</taxon>
        <taxon>Embryophyta</taxon>
        <taxon>Tracheophyta</taxon>
        <taxon>Spermatophyta</taxon>
        <taxon>Magnoliopsida</taxon>
        <taxon>eudicotyledons</taxon>
        <taxon>Gunneridae</taxon>
        <taxon>Pentapetalae</taxon>
        <taxon>asterids</taxon>
        <taxon>lamiids</taxon>
        <taxon>Solanales</taxon>
        <taxon>Solanaceae</taxon>
        <taxon>Solanoideae</taxon>
        <taxon>Datureae</taxon>
        <taxon>Datura</taxon>
    </lineage>
</organism>
<dbReference type="SUPFAM" id="SSF48264">
    <property type="entry name" value="Cytochrome P450"/>
    <property type="match status" value="1"/>
</dbReference>
<dbReference type="InterPro" id="IPR017972">
    <property type="entry name" value="Cyt_P450_CS"/>
</dbReference>